<evidence type="ECO:0000313" key="2">
    <source>
        <dbReference type="Proteomes" id="UP000515917"/>
    </source>
</evidence>
<dbReference type="Proteomes" id="UP000515917">
    <property type="component" value="Chromosome"/>
</dbReference>
<proteinExistence type="predicted"/>
<keyword evidence="2" id="KW-1185">Reference proteome</keyword>
<protein>
    <submittedName>
        <fullName evidence="1">Uncharacterized protein</fullName>
    </submittedName>
</protein>
<evidence type="ECO:0000313" key="1">
    <source>
        <dbReference type="EMBL" id="QBC45190.1"/>
    </source>
</evidence>
<dbReference type="KEGG" id="ifl:C1H71_17725"/>
<sequence>MALKKPRNIFAGLEKSAKSKRGIFRICKSAWPKQCGHAGLLACSQKGQLKNFAVLVTVF</sequence>
<gene>
    <name evidence="1" type="ORF">C1H71_17725</name>
</gene>
<organism evidence="1 2">
    <name type="scientific">Iodobacter fluviatilis</name>
    <dbReference type="NCBI Taxonomy" id="537"/>
    <lineage>
        <taxon>Bacteria</taxon>
        <taxon>Pseudomonadati</taxon>
        <taxon>Pseudomonadota</taxon>
        <taxon>Betaproteobacteria</taxon>
        <taxon>Neisseriales</taxon>
        <taxon>Chitinibacteraceae</taxon>
        <taxon>Iodobacter</taxon>
    </lineage>
</organism>
<dbReference type="AlphaFoldDB" id="A0A7G3GC76"/>
<name>A0A7G3GC76_9NEIS</name>
<accession>A0A7G3GC76</accession>
<dbReference type="EMBL" id="CP025781">
    <property type="protein sequence ID" value="QBC45190.1"/>
    <property type="molecule type" value="Genomic_DNA"/>
</dbReference>
<reference evidence="1 2" key="1">
    <citation type="submission" date="2018-01" db="EMBL/GenBank/DDBJ databases">
        <title>Genome sequence of Iodobacter sp. strain PCH194 isolated from Indian Trans-Himalaya.</title>
        <authorList>
            <person name="Kumar V."/>
            <person name="Thakur V."/>
            <person name="Kumar S."/>
            <person name="Singh D."/>
        </authorList>
    </citation>
    <scope>NUCLEOTIDE SEQUENCE [LARGE SCALE GENOMIC DNA]</scope>
    <source>
        <strain evidence="1 2">PCH194</strain>
    </source>
</reference>